<feature type="region of interest" description="Disordered" evidence="1">
    <location>
        <begin position="64"/>
        <end position="86"/>
    </location>
</feature>
<protein>
    <submittedName>
        <fullName evidence="3">Uncharacterized protein</fullName>
    </submittedName>
</protein>
<sequence>MNPMWKRAEVPRASVTSVRTHREALGGALVARQGKCGARLGWRREQAKERRRQTMQEARLFAAGNDEAGAEADASEMESSSRTAMEEESLETHRAEVLSQENGMTPGKQGYRSFVVAGCEFLIGLTPEGMLDLREIFVYDSATGIYGRPQFVGELPVGPAFYNEVRWENIDPGDPVTYKKRKVELIKLYLIEERSKDPYELNLREVYCLDGKMQQVQHHEVKGIEAEKREDTRLVIREDGIFLDDIKKLPTPTDIFNEFKRAEEEGKGPLGGKDGLQGDEEGDDDLAFEESDVPEVDML</sequence>
<name>A0A6U9QRJ5_9CHLO</name>
<accession>A0A6U9QRJ5</accession>
<dbReference type="EMBL" id="HBIS01003488">
    <property type="protein sequence ID" value="CAE0609321.1"/>
    <property type="molecule type" value="Transcribed_RNA"/>
</dbReference>
<gene>
    <name evidence="2" type="ORF">PSAL00342_LOCUS3140</name>
    <name evidence="3" type="ORF">PSAL00342_LOCUS3141</name>
</gene>
<evidence type="ECO:0000313" key="2">
    <source>
        <dbReference type="EMBL" id="CAE0609321.1"/>
    </source>
</evidence>
<evidence type="ECO:0000313" key="3">
    <source>
        <dbReference type="EMBL" id="CAE0609322.1"/>
    </source>
</evidence>
<reference evidence="3" key="1">
    <citation type="submission" date="2021-01" db="EMBL/GenBank/DDBJ databases">
        <authorList>
            <person name="Corre E."/>
            <person name="Pelletier E."/>
            <person name="Niang G."/>
            <person name="Scheremetjew M."/>
            <person name="Finn R."/>
            <person name="Kale V."/>
            <person name="Holt S."/>
            <person name="Cochrane G."/>
            <person name="Meng A."/>
            <person name="Brown T."/>
            <person name="Cohen L."/>
        </authorList>
    </citation>
    <scope>NUCLEOTIDE SEQUENCE</scope>
    <source>
        <strain evidence="3">CCMP1897</strain>
    </source>
</reference>
<dbReference type="EMBL" id="HBIS01003489">
    <property type="protein sequence ID" value="CAE0609322.1"/>
    <property type="molecule type" value="Transcribed_RNA"/>
</dbReference>
<feature type="region of interest" description="Disordered" evidence="1">
    <location>
        <begin position="260"/>
        <end position="299"/>
    </location>
</feature>
<organism evidence="3">
    <name type="scientific">Picocystis salinarum</name>
    <dbReference type="NCBI Taxonomy" id="88271"/>
    <lineage>
        <taxon>Eukaryota</taxon>
        <taxon>Viridiplantae</taxon>
        <taxon>Chlorophyta</taxon>
        <taxon>Picocystophyceae</taxon>
        <taxon>Picocystales</taxon>
        <taxon>Picocystaceae</taxon>
        <taxon>Picocystis</taxon>
    </lineage>
</organism>
<dbReference type="AlphaFoldDB" id="A0A6U9QRJ5"/>
<feature type="compositionally biased region" description="Acidic residues" evidence="1">
    <location>
        <begin position="277"/>
        <end position="299"/>
    </location>
</feature>
<proteinExistence type="predicted"/>
<evidence type="ECO:0000256" key="1">
    <source>
        <dbReference type="SAM" id="MobiDB-lite"/>
    </source>
</evidence>